<reference evidence="2" key="1">
    <citation type="journal article" date="2015" name="Nature">
        <title>Complex archaea that bridge the gap between prokaryotes and eukaryotes.</title>
        <authorList>
            <person name="Spang A."/>
            <person name="Saw J.H."/>
            <person name="Jorgensen S.L."/>
            <person name="Zaremba-Niedzwiedzka K."/>
            <person name="Martijn J."/>
            <person name="Lind A.E."/>
            <person name="van Eijk R."/>
            <person name="Schleper C."/>
            <person name="Guy L."/>
            <person name="Ettema T.J."/>
        </authorList>
    </citation>
    <scope>NUCLEOTIDE SEQUENCE</scope>
</reference>
<dbReference type="EMBL" id="LAZR01043397">
    <property type="protein sequence ID" value="KKL07175.1"/>
    <property type="molecule type" value="Genomic_DNA"/>
</dbReference>
<sequence>MDEGLRLVLLGRGDDDIQSALVELARRYPENLFIRLEFDEPLAHLIYAGSDIFLMPSQYEPCGLAQMISMRYGTPPVVRATGGLVDTVVDHAEPGGTGFSFFEYRADSLERCVRRALKAMDDKAEWAAMKERCMRQDFSWEESALKYAALYRKIRGGKPE</sequence>
<gene>
    <name evidence="2" type="ORF">LCGC14_2588660</name>
</gene>
<name>A0A0F9ACM3_9ZZZZ</name>
<dbReference type="Gene3D" id="3.40.50.2000">
    <property type="entry name" value="Glycogen Phosphorylase B"/>
    <property type="match status" value="1"/>
</dbReference>
<dbReference type="GO" id="GO:0016757">
    <property type="term" value="F:glycosyltransferase activity"/>
    <property type="evidence" value="ECO:0007669"/>
    <property type="project" value="InterPro"/>
</dbReference>
<dbReference type="InterPro" id="IPR001296">
    <property type="entry name" value="Glyco_trans_1"/>
</dbReference>
<dbReference type="PANTHER" id="PTHR45825">
    <property type="entry name" value="GRANULE-BOUND STARCH SYNTHASE 1, CHLOROPLASTIC/AMYLOPLASTIC"/>
    <property type="match status" value="1"/>
</dbReference>
<feature type="domain" description="Glycosyl transferase family 1" evidence="1">
    <location>
        <begin position="3"/>
        <end position="124"/>
    </location>
</feature>
<proteinExistence type="predicted"/>
<organism evidence="2">
    <name type="scientific">marine sediment metagenome</name>
    <dbReference type="NCBI Taxonomy" id="412755"/>
    <lineage>
        <taxon>unclassified sequences</taxon>
        <taxon>metagenomes</taxon>
        <taxon>ecological metagenomes</taxon>
    </lineage>
</organism>
<evidence type="ECO:0000313" key="2">
    <source>
        <dbReference type="EMBL" id="KKL07175.1"/>
    </source>
</evidence>
<evidence type="ECO:0000259" key="1">
    <source>
        <dbReference type="Pfam" id="PF00534"/>
    </source>
</evidence>
<protein>
    <recommendedName>
        <fullName evidence="1">Glycosyl transferase family 1 domain-containing protein</fullName>
    </recommendedName>
</protein>
<feature type="non-terminal residue" evidence="2">
    <location>
        <position position="1"/>
    </location>
</feature>
<dbReference type="SUPFAM" id="SSF53756">
    <property type="entry name" value="UDP-Glycosyltransferase/glycogen phosphorylase"/>
    <property type="match status" value="1"/>
</dbReference>
<dbReference type="AlphaFoldDB" id="A0A0F9ACM3"/>
<dbReference type="Pfam" id="PF00534">
    <property type="entry name" value="Glycos_transf_1"/>
    <property type="match status" value="1"/>
</dbReference>
<accession>A0A0F9ACM3</accession>
<comment type="caution">
    <text evidence="2">The sequence shown here is derived from an EMBL/GenBank/DDBJ whole genome shotgun (WGS) entry which is preliminary data.</text>
</comment>
<dbReference type="PANTHER" id="PTHR45825:SF11">
    <property type="entry name" value="ALPHA AMYLASE DOMAIN-CONTAINING PROTEIN"/>
    <property type="match status" value="1"/>
</dbReference>